<accession>A0A3E3I3A1</accession>
<dbReference type="Gene3D" id="1.10.1660.10">
    <property type="match status" value="1"/>
</dbReference>
<gene>
    <name evidence="3" type="ORF">DXC51_14740</name>
</gene>
<dbReference type="InterPro" id="IPR047057">
    <property type="entry name" value="MerR_fam"/>
</dbReference>
<dbReference type="EMBL" id="QVLV01000009">
    <property type="protein sequence ID" value="RGE59225.1"/>
    <property type="molecule type" value="Genomic_DNA"/>
</dbReference>
<sequence>MRTVKDVSKLTGISVRTLHYYDEIGLLKPTSCSAAGYRLYDDKALERLQQILFFREFDMPLLEIKAVMENPALDRDTILRSQKKMLQLKKDRLNRLISSIDDILKGENEMDFAMFDKAEIEEMCRTIVENLKEEELAGITGEYGNLENFQKHFVENASDPSVQENFKKIVEWYGNKDAAMNAVKNPNGAEVVQAYQNRIDGIYHKIADKKGTDTASFEIKSLIGELDFVSKQLYQMPDVKKLMLDMAELYLNDESMKKTMDARYGEGAAEYIGEAVKEFYK</sequence>
<dbReference type="GeneID" id="97988088"/>
<proteinExistence type="predicted"/>
<evidence type="ECO:0000313" key="4">
    <source>
        <dbReference type="Proteomes" id="UP000260812"/>
    </source>
</evidence>
<organism evidence="3 4">
    <name type="scientific">Eisenbergiella massiliensis</name>
    <dbReference type="NCBI Taxonomy" id="1720294"/>
    <lineage>
        <taxon>Bacteria</taxon>
        <taxon>Bacillati</taxon>
        <taxon>Bacillota</taxon>
        <taxon>Clostridia</taxon>
        <taxon>Lachnospirales</taxon>
        <taxon>Lachnospiraceae</taxon>
        <taxon>Eisenbergiella</taxon>
    </lineage>
</organism>
<keyword evidence="4" id="KW-1185">Reference proteome</keyword>
<dbReference type="AlphaFoldDB" id="A0A3E3I3A1"/>
<keyword evidence="1" id="KW-0238">DNA-binding</keyword>
<evidence type="ECO:0000313" key="3">
    <source>
        <dbReference type="EMBL" id="RGE59225.1"/>
    </source>
</evidence>
<dbReference type="PROSITE" id="PS50937">
    <property type="entry name" value="HTH_MERR_2"/>
    <property type="match status" value="1"/>
</dbReference>
<dbReference type="PANTHER" id="PTHR30204:SF90">
    <property type="entry name" value="HTH-TYPE TRANSCRIPTIONAL ACTIVATOR MTA"/>
    <property type="match status" value="1"/>
</dbReference>
<dbReference type="Pfam" id="PF13411">
    <property type="entry name" value="MerR_1"/>
    <property type="match status" value="1"/>
</dbReference>
<dbReference type="Pfam" id="PF07739">
    <property type="entry name" value="TipAS"/>
    <property type="match status" value="1"/>
</dbReference>
<dbReference type="PANTHER" id="PTHR30204">
    <property type="entry name" value="REDOX-CYCLING DRUG-SENSING TRANSCRIPTIONAL ACTIVATOR SOXR"/>
    <property type="match status" value="1"/>
</dbReference>
<dbReference type="InterPro" id="IPR000551">
    <property type="entry name" value="MerR-type_HTH_dom"/>
</dbReference>
<dbReference type="RefSeq" id="WP_117544834.1">
    <property type="nucleotide sequence ID" value="NZ_QVLV01000009.1"/>
</dbReference>
<comment type="caution">
    <text evidence="3">The sequence shown here is derived from an EMBL/GenBank/DDBJ whole genome shotgun (WGS) entry which is preliminary data.</text>
</comment>
<dbReference type="SMART" id="SM00422">
    <property type="entry name" value="HTH_MERR"/>
    <property type="match status" value="1"/>
</dbReference>
<protein>
    <submittedName>
        <fullName evidence="3">MerR family transcriptional regulator</fullName>
    </submittedName>
</protein>
<dbReference type="GO" id="GO:0003677">
    <property type="term" value="F:DNA binding"/>
    <property type="evidence" value="ECO:0007669"/>
    <property type="project" value="UniProtKB-KW"/>
</dbReference>
<feature type="domain" description="HTH merR-type" evidence="2">
    <location>
        <begin position="1"/>
        <end position="70"/>
    </location>
</feature>
<dbReference type="GO" id="GO:0003700">
    <property type="term" value="F:DNA-binding transcription factor activity"/>
    <property type="evidence" value="ECO:0007669"/>
    <property type="project" value="InterPro"/>
</dbReference>
<dbReference type="CDD" id="cd01106">
    <property type="entry name" value="HTH_TipAL-Mta"/>
    <property type="match status" value="1"/>
</dbReference>
<evidence type="ECO:0000259" key="2">
    <source>
        <dbReference type="PROSITE" id="PS50937"/>
    </source>
</evidence>
<dbReference type="InterPro" id="IPR012925">
    <property type="entry name" value="TipAS_dom"/>
</dbReference>
<evidence type="ECO:0000256" key="1">
    <source>
        <dbReference type="ARBA" id="ARBA00023125"/>
    </source>
</evidence>
<dbReference type="InterPro" id="IPR009061">
    <property type="entry name" value="DNA-bd_dom_put_sf"/>
</dbReference>
<dbReference type="Proteomes" id="UP000260812">
    <property type="component" value="Unassembled WGS sequence"/>
</dbReference>
<reference evidence="3 4" key="1">
    <citation type="submission" date="2018-08" db="EMBL/GenBank/DDBJ databases">
        <title>A genome reference for cultivated species of the human gut microbiota.</title>
        <authorList>
            <person name="Zou Y."/>
            <person name="Xue W."/>
            <person name="Luo G."/>
        </authorList>
    </citation>
    <scope>NUCLEOTIDE SEQUENCE [LARGE SCALE GENOMIC DNA]</scope>
    <source>
        <strain evidence="3 4">TF05-5AC</strain>
    </source>
</reference>
<name>A0A3E3I3A1_9FIRM</name>
<dbReference type="SUPFAM" id="SSF46955">
    <property type="entry name" value="Putative DNA-binding domain"/>
    <property type="match status" value="1"/>
</dbReference>